<sequence>MTTRKDHHLFIFESRNRDVTSSKLSRELFVATRTLSFRGTVSRRLHERSLSARPVIRVSLSSTNRSVHLKWFRNYKYWIMDQWRPFASLMNPGSA</sequence>
<proteinExistence type="predicted"/>
<gene>
    <name evidence="1" type="primary">AVEN_223918_1</name>
    <name evidence="1" type="ORF">TNCV_2562061</name>
</gene>
<organism evidence="1 2">
    <name type="scientific">Trichonephila clavipes</name>
    <name type="common">Golden silk orbweaver</name>
    <name type="synonym">Nephila clavipes</name>
    <dbReference type="NCBI Taxonomy" id="2585209"/>
    <lineage>
        <taxon>Eukaryota</taxon>
        <taxon>Metazoa</taxon>
        <taxon>Ecdysozoa</taxon>
        <taxon>Arthropoda</taxon>
        <taxon>Chelicerata</taxon>
        <taxon>Arachnida</taxon>
        <taxon>Araneae</taxon>
        <taxon>Araneomorphae</taxon>
        <taxon>Entelegynae</taxon>
        <taxon>Araneoidea</taxon>
        <taxon>Nephilidae</taxon>
        <taxon>Trichonephila</taxon>
    </lineage>
</organism>
<evidence type="ECO:0000313" key="2">
    <source>
        <dbReference type="Proteomes" id="UP000887159"/>
    </source>
</evidence>
<accession>A0A8X6UYA3</accession>
<keyword evidence="2" id="KW-1185">Reference proteome</keyword>
<evidence type="ECO:0000313" key="1">
    <source>
        <dbReference type="EMBL" id="GFX86324.1"/>
    </source>
</evidence>
<dbReference type="Proteomes" id="UP000887159">
    <property type="component" value="Unassembled WGS sequence"/>
</dbReference>
<protein>
    <submittedName>
        <fullName evidence="1">HTH_Tnp_Tc3_2 domain-containing protein</fullName>
    </submittedName>
</protein>
<dbReference type="EMBL" id="BMAU01021004">
    <property type="protein sequence ID" value="GFX86324.1"/>
    <property type="molecule type" value="Genomic_DNA"/>
</dbReference>
<name>A0A8X6UYA3_TRICX</name>
<reference evidence="1" key="1">
    <citation type="submission" date="2020-08" db="EMBL/GenBank/DDBJ databases">
        <title>Multicomponent nature underlies the extraordinary mechanical properties of spider dragline silk.</title>
        <authorList>
            <person name="Kono N."/>
            <person name="Nakamura H."/>
            <person name="Mori M."/>
            <person name="Yoshida Y."/>
            <person name="Ohtoshi R."/>
            <person name="Malay A.D."/>
            <person name="Moran D.A.P."/>
            <person name="Tomita M."/>
            <person name="Numata K."/>
            <person name="Arakawa K."/>
        </authorList>
    </citation>
    <scope>NUCLEOTIDE SEQUENCE</scope>
</reference>
<dbReference type="AlphaFoldDB" id="A0A8X6UYA3"/>
<comment type="caution">
    <text evidence="1">The sequence shown here is derived from an EMBL/GenBank/DDBJ whole genome shotgun (WGS) entry which is preliminary data.</text>
</comment>